<dbReference type="PROSITE" id="PS50928">
    <property type="entry name" value="ABC_TM1"/>
    <property type="match status" value="1"/>
</dbReference>
<feature type="compositionally biased region" description="Basic and acidic residues" evidence="10">
    <location>
        <begin position="1"/>
        <end position="24"/>
    </location>
</feature>
<name>A0A1S8AX64_9EURY</name>
<keyword evidence="3 9" id="KW-0813">Transport</keyword>
<dbReference type="GO" id="GO:0022857">
    <property type="term" value="F:transmembrane transporter activity"/>
    <property type="evidence" value="ECO:0007669"/>
    <property type="project" value="InterPro"/>
</dbReference>
<keyword evidence="5" id="KW-0500">Molybdenum</keyword>
<evidence type="ECO:0000256" key="4">
    <source>
        <dbReference type="ARBA" id="ARBA00022475"/>
    </source>
</evidence>
<evidence type="ECO:0000256" key="1">
    <source>
        <dbReference type="ARBA" id="ARBA00004651"/>
    </source>
</evidence>
<evidence type="ECO:0000256" key="9">
    <source>
        <dbReference type="RuleBase" id="RU363032"/>
    </source>
</evidence>
<dbReference type="CDD" id="cd06261">
    <property type="entry name" value="TM_PBP2"/>
    <property type="match status" value="1"/>
</dbReference>
<accession>A0A1S8AX64</accession>
<comment type="subcellular location">
    <subcellularLocation>
        <location evidence="1 9">Cell membrane</location>
        <topology evidence="1 9">Multi-pass membrane protein</topology>
    </subcellularLocation>
</comment>
<comment type="similarity">
    <text evidence="2 9">Belongs to the binding-protein-dependent transport system permease family.</text>
</comment>
<feature type="transmembrane region" description="Helical" evidence="9">
    <location>
        <begin position="139"/>
        <end position="160"/>
    </location>
</feature>
<evidence type="ECO:0000313" key="13">
    <source>
        <dbReference type="Proteomes" id="UP000189370"/>
    </source>
</evidence>
<gene>
    <name evidence="12" type="ORF">A6E15_09450</name>
</gene>
<proteinExistence type="inferred from homology"/>
<evidence type="ECO:0000256" key="2">
    <source>
        <dbReference type="ARBA" id="ARBA00009306"/>
    </source>
</evidence>
<evidence type="ECO:0000256" key="6">
    <source>
        <dbReference type="ARBA" id="ARBA00022692"/>
    </source>
</evidence>
<evidence type="ECO:0000313" key="12">
    <source>
        <dbReference type="EMBL" id="OLZ41197.1"/>
    </source>
</evidence>
<dbReference type="InterPro" id="IPR006469">
    <property type="entry name" value="NifC_ABC_porter"/>
</dbReference>
<dbReference type="EMBL" id="LWLN01000001">
    <property type="protein sequence ID" value="OLZ41197.1"/>
    <property type="molecule type" value="Genomic_DNA"/>
</dbReference>
<evidence type="ECO:0000256" key="10">
    <source>
        <dbReference type="SAM" id="MobiDB-lite"/>
    </source>
</evidence>
<protein>
    <submittedName>
        <fullName evidence="12">Sulfate ABC transporter permease</fullName>
    </submittedName>
</protein>
<dbReference type="STRING" id="301967.A6E15_09450"/>
<evidence type="ECO:0000256" key="5">
    <source>
        <dbReference type="ARBA" id="ARBA00022505"/>
    </source>
</evidence>
<evidence type="ECO:0000259" key="11">
    <source>
        <dbReference type="PROSITE" id="PS50928"/>
    </source>
</evidence>
<dbReference type="NCBIfam" id="TIGR01581">
    <property type="entry name" value="Mo_ABC_porter"/>
    <property type="match status" value="1"/>
</dbReference>
<sequence>MTASSREPERASVPDRGRGSASDREPEDPSNDDGERRAVSSGGHGWFGVRRPWTAGGLAVPALLGTVLLAYFVVPFAAFLFRSRRVDVVAGLADPAVRDAIATSLLTAPVSTAVATVFGVPLAYVLSRASFRGKRLVEALVLLPLVVPPIVGGVMLLTVVGRYTPIGAAAAAVGLPLTGSVAGVVLAQTFVAAPFLVVTARAGFDGVDPRLEEASRTMGYGRLRTIRLVSLPLARNAIAAGIVLTFVRAIGEFGATMMVAYTPRTMPTRIRVAFIARGIDAIVPIALALLAIAVIVVVAVQLLVGTPRRS</sequence>
<dbReference type="InterPro" id="IPR035906">
    <property type="entry name" value="MetI-like_sf"/>
</dbReference>
<dbReference type="RefSeq" id="WP_076145806.1">
    <property type="nucleotide sequence ID" value="NZ_LWLN01000001.1"/>
</dbReference>
<evidence type="ECO:0000256" key="8">
    <source>
        <dbReference type="ARBA" id="ARBA00023136"/>
    </source>
</evidence>
<feature type="domain" description="ABC transmembrane type-1" evidence="11">
    <location>
        <begin position="101"/>
        <end position="304"/>
    </location>
</feature>
<evidence type="ECO:0000256" key="3">
    <source>
        <dbReference type="ARBA" id="ARBA00022448"/>
    </source>
</evidence>
<dbReference type="GO" id="GO:0005886">
    <property type="term" value="C:plasma membrane"/>
    <property type="evidence" value="ECO:0007669"/>
    <property type="project" value="UniProtKB-SubCell"/>
</dbReference>
<dbReference type="Gene3D" id="1.10.3720.10">
    <property type="entry name" value="MetI-like"/>
    <property type="match status" value="1"/>
</dbReference>
<dbReference type="SUPFAM" id="SSF161098">
    <property type="entry name" value="MetI-like"/>
    <property type="match status" value="1"/>
</dbReference>
<feature type="transmembrane region" description="Helical" evidence="9">
    <location>
        <begin position="237"/>
        <end position="261"/>
    </location>
</feature>
<keyword evidence="13" id="KW-1185">Reference proteome</keyword>
<keyword evidence="8 9" id="KW-0472">Membrane</keyword>
<feature type="transmembrane region" description="Helical" evidence="9">
    <location>
        <begin position="58"/>
        <end position="81"/>
    </location>
</feature>
<feature type="transmembrane region" description="Helical" evidence="9">
    <location>
        <begin position="101"/>
        <end position="127"/>
    </location>
</feature>
<organism evidence="12 13">
    <name type="scientific">Natrinema saccharevitans</name>
    <dbReference type="NCBI Taxonomy" id="301967"/>
    <lineage>
        <taxon>Archaea</taxon>
        <taxon>Methanobacteriati</taxon>
        <taxon>Methanobacteriota</taxon>
        <taxon>Stenosarchaea group</taxon>
        <taxon>Halobacteria</taxon>
        <taxon>Halobacteriales</taxon>
        <taxon>Natrialbaceae</taxon>
        <taxon>Natrinema</taxon>
    </lineage>
</organism>
<dbReference type="PANTHER" id="PTHR30183">
    <property type="entry name" value="MOLYBDENUM TRANSPORT SYSTEM PERMEASE PROTEIN MODB"/>
    <property type="match status" value="1"/>
</dbReference>
<dbReference type="PANTHER" id="PTHR30183:SF3">
    <property type="entry name" value="MOLYBDENUM TRANSPORT SYSTEM PERMEASE PROTEIN MODB"/>
    <property type="match status" value="1"/>
</dbReference>
<dbReference type="InterPro" id="IPR000515">
    <property type="entry name" value="MetI-like"/>
</dbReference>
<feature type="transmembrane region" description="Helical" evidence="9">
    <location>
        <begin position="281"/>
        <end position="304"/>
    </location>
</feature>
<dbReference type="AlphaFoldDB" id="A0A1S8AX64"/>
<evidence type="ECO:0000256" key="7">
    <source>
        <dbReference type="ARBA" id="ARBA00022989"/>
    </source>
</evidence>
<keyword evidence="4" id="KW-1003">Cell membrane</keyword>
<keyword evidence="6 9" id="KW-0812">Transmembrane</keyword>
<dbReference type="Proteomes" id="UP000189370">
    <property type="component" value="Unassembled WGS sequence"/>
</dbReference>
<comment type="caution">
    <text evidence="12">The sequence shown here is derived from an EMBL/GenBank/DDBJ whole genome shotgun (WGS) entry which is preliminary data.</text>
</comment>
<dbReference type="OrthoDB" id="57451at2157"/>
<dbReference type="Pfam" id="PF00528">
    <property type="entry name" value="BPD_transp_1"/>
    <property type="match status" value="1"/>
</dbReference>
<feature type="region of interest" description="Disordered" evidence="10">
    <location>
        <begin position="1"/>
        <end position="40"/>
    </location>
</feature>
<keyword evidence="7 9" id="KW-1133">Transmembrane helix</keyword>
<reference evidence="13" key="1">
    <citation type="submission" date="2016-04" db="EMBL/GenBank/DDBJ databases">
        <authorList>
            <person name="Chen S.-C."/>
            <person name="Lai M.-C."/>
        </authorList>
    </citation>
    <scope>NUCLEOTIDE SEQUENCE [LARGE SCALE GENOMIC DNA]</scope>
    <source>
        <strain evidence="13">AB14</strain>
    </source>
</reference>
<feature type="transmembrane region" description="Helical" evidence="9">
    <location>
        <begin position="166"/>
        <end position="187"/>
    </location>
</feature>